<feature type="active site" evidence="2">
    <location>
        <position position="22"/>
    </location>
</feature>
<dbReference type="CDD" id="cd00475">
    <property type="entry name" value="Cis_IPPS"/>
    <property type="match status" value="1"/>
</dbReference>
<dbReference type="PROSITE" id="PS01066">
    <property type="entry name" value="UPP_SYNTHASE"/>
    <property type="match status" value="1"/>
</dbReference>
<feature type="binding site" evidence="2">
    <location>
        <begin position="193"/>
        <end position="195"/>
    </location>
    <ligand>
        <name>substrate</name>
    </ligand>
</feature>
<evidence type="ECO:0000256" key="2">
    <source>
        <dbReference type="HAMAP-Rule" id="MF_01139"/>
    </source>
</evidence>
<feature type="binding site" evidence="2">
    <location>
        <position position="71"/>
    </location>
    <ligand>
        <name>substrate</name>
    </ligand>
</feature>
<dbReference type="RefSeq" id="WP_015005824.1">
    <property type="nucleotide sequence ID" value="NZ_KE646809.1"/>
</dbReference>
<dbReference type="SUPFAM" id="SSF64005">
    <property type="entry name" value="Undecaprenyl diphosphate synthase"/>
    <property type="match status" value="1"/>
</dbReference>
<dbReference type="GO" id="GO:0016094">
    <property type="term" value="P:polyprenol biosynthetic process"/>
    <property type="evidence" value="ECO:0007669"/>
    <property type="project" value="TreeGrafter"/>
</dbReference>
<feature type="binding site" evidence="2">
    <location>
        <begin position="23"/>
        <end position="26"/>
    </location>
    <ligand>
        <name>substrate</name>
    </ligand>
</feature>
<keyword evidence="2" id="KW-0479">Metal-binding</keyword>
<dbReference type="HAMAP" id="MF_01139">
    <property type="entry name" value="ISPT"/>
    <property type="match status" value="1"/>
</dbReference>
<keyword evidence="2" id="KW-0573">Peptidoglycan synthesis</keyword>
<dbReference type="GO" id="GO:0008360">
    <property type="term" value="P:regulation of cell shape"/>
    <property type="evidence" value="ECO:0007669"/>
    <property type="project" value="UniProtKB-KW"/>
</dbReference>
<feature type="active site" description="Proton acceptor" evidence="2">
    <location>
        <position position="70"/>
    </location>
</feature>
<accession>A0AB33YZL2</accession>
<dbReference type="GO" id="GO:0000287">
    <property type="term" value="F:magnesium ion binding"/>
    <property type="evidence" value="ECO:0007669"/>
    <property type="project" value="UniProtKB-UniRule"/>
</dbReference>
<evidence type="ECO:0000313" key="4">
    <source>
        <dbReference type="Proteomes" id="UP000015462"/>
    </source>
</evidence>
<keyword evidence="4" id="KW-1185">Reference proteome</keyword>
<feature type="binding site" evidence="2">
    <location>
        <position position="22"/>
    </location>
    <ligand>
        <name>Mg(2+)</name>
        <dbReference type="ChEBI" id="CHEBI:18420"/>
    </ligand>
</feature>
<comment type="function">
    <text evidence="2">Catalyzes the sequential condensation of isopentenyl diphosphate (IPP) with (2E,6E)-farnesyl diphosphate (E,E-FPP) to yield (2Z,6Z,10Z,14Z,18Z,22Z,26Z,30Z,34E,38E)-undecaprenyl diphosphate (di-trans,octa-cis-UPP). UPP is the precursor of glycosyl carrier lipid in the biosynthesis of bacterial cell wall polysaccharide components such as peptidoglycan and lipopolysaccharide.</text>
</comment>
<dbReference type="Pfam" id="PF01255">
    <property type="entry name" value="Prenyltransf"/>
    <property type="match status" value="1"/>
</dbReference>
<reference evidence="3 4" key="1">
    <citation type="journal article" date="2013" name="Genome Announc.">
        <title>Genome Sequence of the Pyrene- and Fluoranthene-Degrading Bacterium Cycloclasticus sp. Strain PY97M.</title>
        <authorList>
            <person name="Cui Z."/>
            <person name="Xu G."/>
            <person name="Li Q."/>
            <person name="Gao W."/>
            <person name="Zheng L."/>
        </authorList>
    </citation>
    <scope>NUCLEOTIDE SEQUENCE [LARGE SCALE GENOMIC DNA]</scope>
    <source>
        <strain evidence="3 4">PY97M</strain>
    </source>
</reference>
<feature type="binding site" evidence="2">
    <location>
        <position position="27"/>
    </location>
    <ligand>
        <name>substrate</name>
    </ligand>
</feature>
<keyword evidence="1 2" id="KW-0808">Transferase</keyword>
<feature type="binding site" evidence="2">
    <location>
        <position position="73"/>
    </location>
    <ligand>
        <name>substrate</name>
    </ligand>
</feature>
<name>A0AB33YZL2_9GAMM</name>
<proteinExistence type="inferred from homology"/>
<dbReference type="FunFam" id="3.40.1180.10:FF:000001">
    <property type="entry name" value="(2E,6E)-farnesyl-diphosphate-specific ditrans,polycis-undecaprenyl-diphosphate synthase"/>
    <property type="match status" value="1"/>
</dbReference>
<dbReference type="InterPro" id="IPR001441">
    <property type="entry name" value="UPP_synth-like"/>
</dbReference>
<dbReference type="EC" id="2.5.1.31" evidence="2"/>
<feature type="binding site" evidence="2">
    <location>
        <begin position="67"/>
        <end position="69"/>
    </location>
    <ligand>
        <name>substrate</name>
    </ligand>
</feature>
<dbReference type="EMBL" id="ASHL01000008">
    <property type="protein sequence ID" value="EPD12590.1"/>
    <property type="molecule type" value="Genomic_DNA"/>
</dbReference>
<dbReference type="GO" id="GO:0071555">
    <property type="term" value="P:cell wall organization"/>
    <property type="evidence" value="ECO:0007669"/>
    <property type="project" value="UniProtKB-KW"/>
</dbReference>
<dbReference type="Gene3D" id="3.40.1180.10">
    <property type="entry name" value="Decaprenyl diphosphate synthase-like"/>
    <property type="match status" value="1"/>
</dbReference>
<feature type="binding site" evidence="2">
    <location>
        <position position="206"/>
    </location>
    <ligand>
        <name>Mg(2+)</name>
        <dbReference type="ChEBI" id="CHEBI:18420"/>
    </ligand>
</feature>
<dbReference type="InterPro" id="IPR018520">
    <property type="entry name" value="UPP_synth-like_CS"/>
</dbReference>
<dbReference type="PANTHER" id="PTHR10291:SF0">
    <property type="entry name" value="DEHYDRODOLICHYL DIPHOSPHATE SYNTHASE 2"/>
    <property type="match status" value="1"/>
</dbReference>
<feature type="binding site" evidence="2">
    <location>
        <position position="35"/>
    </location>
    <ligand>
        <name>substrate</name>
    </ligand>
</feature>
<evidence type="ECO:0000313" key="3">
    <source>
        <dbReference type="EMBL" id="EPD12590.1"/>
    </source>
</evidence>
<dbReference type="GO" id="GO:0005829">
    <property type="term" value="C:cytosol"/>
    <property type="evidence" value="ECO:0007669"/>
    <property type="project" value="TreeGrafter"/>
</dbReference>
<protein>
    <recommendedName>
        <fullName evidence="2">Ditrans,polycis-undecaprenyl-diphosphate synthase ((2E,6E)-farnesyl-diphosphate specific)</fullName>
        <ecNumber evidence="2">2.5.1.31</ecNumber>
    </recommendedName>
    <alternativeName>
        <fullName evidence="2">Ditrans,polycis-undecaprenylcistransferase</fullName>
    </alternativeName>
    <alternativeName>
        <fullName evidence="2">Undecaprenyl diphosphate synthase</fullName>
        <shortName evidence="2">UDS</shortName>
    </alternativeName>
    <alternativeName>
        <fullName evidence="2">Undecaprenyl pyrophosphate synthase</fullName>
        <shortName evidence="2">UPP synthase</shortName>
    </alternativeName>
</protein>
<organism evidence="3 4">
    <name type="scientific">Cycloclasticus pugetii</name>
    <dbReference type="NCBI Taxonomy" id="34068"/>
    <lineage>
        <taxon>Bacteria</taxon>
        <taxon>Pseudomonadati</taxon>
        <taxon>Pseudomonadota</taxon>
        <taxon>Gammaproteobacteria</taxon>
        <taxon>Thiotrichales</taxon>
        <taxon>Piscirickettsiaceae</taxon>
        <taxon>Cycloclasticus</taxon>
    </lineage>
</organism>
<dbReference type="GO" id="GO:0008834">
    <property type="term" value="F:ditrans,polycis-undecaprenyl-diphosphate synthase [(2E,6E)-farnesyl-diphosphate specific] activity"/>
    <property type="evidence" value="ECO:0007669"/>
    <property type="project" value="UniProtKB-UniRule"/>
</dbReference>
<dbReference type="Proteomes" id="UP000015462">
    <property type="component" value="Unassembled WGS sequence"/>
</dbReference>
<dbReference type="PANTHER" id="PTHR10291">
    <property type="entry name" value="DEHYDRODOLICHYL DIPHOSPHATE SYNTHASE FAMILY MEMBER"/>
    <property type="match status" value="1"/>
</dbReference>
<comment type="catalytic activity">
    <reaction evidence="2">
        <text>8 isopentenyl diphosphate + (2E,6E)-farnesyl diphosphate = di-trans,octa-cis-undecaprenyl diphosphate + 8 diphosphate</text>
        <dbReference type="Rhea" id="RHEA:27551"/>
        <dbReference type="ChEBI" id="CHEBI:33019"/>
        <dbReference type="ChEBI" id="CHEBI:58405"/>
        <dbReference type="ChEBI" id="CHEBI:128769"/>
        <dbReference type="ChEBI" id="CHEBI:175763"/>
        <dbReference type="EC" id="2.5.1.31"/>
    </reaction>
</comment>
<keyword evidence="2" id="KW-0961">Cell wall biogenesis/degradation</keyword>
<comment type="subunit">
    <text evidence="2">Homodimer.</text>
</comment>
<feature type="binding site" evidence="2">
    <location>
        <position position="39"/>
    </location>
    <ligand>
        <name>substrate</name>
    </ligand>
</feature>
<dbReference type="GO" id="GO:0009252">
    <property type="term" value="P:peptidoglycan biosynthetic process"/>
    <property type="evidence" value="ECO:0007669"/>
    <property type="project" value="UniProtKB-UniRule"/>
</dbReference>
<sequence>MTDNQVKKNIKKSPKHIAIIMDGNGRWATAQGKPRTAGHKAGVDALRTTIETCASYGVEVLTVFAFSSENWRRPAKEVNVLMDLFMLTLKTQAKRLHNNNIRLKIIGDKTKLSQSLQQKIIDVELLTAENTGLLLVIAANYGGQWDITQASQCMMAHAVSQDIPLTDLNIEDFLSTAAIPDPDLFIRTGGEQRISNFLLWQIAYSELYFTDTLWPDFDKNALDVAIQYFSSRERRFGQTGEQLDEDG</sequence>
<gene>
    <name evidence="2" type="primary">uppS</name>
    <name evidence="3" type="ORF">L196_09309</name>
</gene>
<comment type="caution">
    <text evidence="3">The sequence shown here is derived from an EMBL/GenBank/DDBJ whole genome shotgun (WGS) entry which is preliminary data.</text>
</comment>
<keyword evidence="2" id="KW-0460">Magnesium</keyword>
<feature type="binding site" evidence="2">
    <location>
        <position position="187"/>
    </location>
    <ligand>
        <name>substrate</name>
    </ligand>
</feature>
<evidence type="ECO:0000256" key="1">
    <source>
        <dbReference type="ARBA" id="ARBA00022679"/>
    </source>
</evidence>
<dbReference type="InterPro" id="IPR036424">
    <property type="entry name" value="UPP_synth-like_sf"/>
</dbReference>
<dbReference type="AlphaFoldDB" id="A0AB33YZL2"/>
<comment type="similarity">
    <text evidence="2">Belongs to the UPP synthase family.</text>
</comment>
<keyword evidence="2" id="KW-0133">Cell shape</keyword>
<comment type="cofactor">
    <cofactor evidence="2">
        <name>Mg(2+)</name>
        <dbReference type="ChEBI" id="CHEBI:18420"/>
    </cofactor>
    <text evidence="2">Binds 2 magnesium ions per subunit.</text>
</comment>
<dbReference type="NCBIfam" id="TIGR00055">
    <property type="entry name" value="uppS"/>
    <property type="match status" value="1"/>
</dbReference>